<accession>A0A1G6GK34</accession>
<dbReference type="EMBL" id="FMYK01000001">
    <property type="protein sequence ID" value="SDB82358.1"/>
    <property type="molecule type" value="Genomic_DNA"/>
</dbReference>
<organism evidence="1 2">
    <name type="scientific">Acinetobacter marinus</name>
    <dbReference type="NCBI Taxonomy" id="281375"/>
    <lineage>
        <taxon>Bacteria</taxon>
        <taxon>Pseudomonadati</taxon>
        <taxon>Pseudomonadota</taxon>
        <taxon>Gammaproteobacteria</taxon>
        <taxon>Moraxellales</taxon>
        <taxon>Moraxellaceae</taxon>
        <taxon>Acinetobacter</taxon>
    </lineage>
</organism>
<dbReference type="Proteomes" id="UP000242317">
    <property type="component" value="Unassembled WGS sequence"/>
</dbReference>
<sequence>MNDTSKLLISRIGETDQAYLQQNTPELALERGKLRIELVTLSLLKSEQIHFLQEAIVILEQGRIEVDEMPLQVYLDLSLQLAQAYMIYFELTNEKRFALITQQILKPLAHYQDADIFLMLGYAAIAQNEVAMTRHWLKKYADHPAFDLSLLIEHAAWQAYHQESWWIDLVKRKSS</sequence>
<reference evidence="2" key="1">
    <citation type="submission" date="2016-09" db="EMBL/GenBank/DDBJ databases">
        <authorList>
            <person name="Varghese N."/>
            <person name="Submissions S."/>
        </authorList>
    </citation>
    <scope>NUCLEOTIDE SEQUENCE [LARGE SCALE GENOMIC DNA]</scope>
    <source>
        <strain evidence="2">ANC 3699</strain>
    </source>
</reference>
<dbReference type="OrthoDB" id="6707922at2"/>
<gene>
    <name evidence="1" type="ORF">SAMN05421749_10189</name>
</gene>
<proteinExistence type="predicted"/>
<protein>
    <submittedName>
        <fullName evidence="1">Uncharacterized protein</fullName>
    </submittedName>
</protein>
<dbReference type="RefSeq" id="WP_092614445.1">
    <property type="nucleotide sequence ID" value="NZ_FMYK01000001.1"/>
</dbReference>
<dbReference type="AlphaFoldDB" id="A0A1G6GK34"/>
<evidence type="ECO:0000313" key="2">
    <source>
        <dbReference type="Proteomes" id="UP000242317"/>
    </source>
</evidence>
<name>A0A1G6GK34_9GAMM</name>
<evidence type="ECO:0000313" key="1">
    <source>
        <dbReference type="EMBL" id="SDB82358.1"/>
    </source>
</evidence>
<keyword evidence="2" id="KW-1185">Reference proteome</keyword>